<evidence type="ECO:0000256" key="1">
    <source>
        <dbReference type="ARBA" id="ARBA00001946"/>
    </source>
</evidence>
<proteinExistence type="predicted"/>
<evidence type="ECO:0000256" key="6">
    <source>
        <dbReference type="ARBA" id="ARBA00022723"/>
    </source>
</evidence>
<organism evidence="11">
    <name type="scientific">Neisseria gonorrhoeae</name>
    <dbReference type="NCBI Taxonomy" id="485"/>
    <lineage>
        <taxon>Bacteria</taxon>
        <taxon>Pseudomonadati</taxon>
        <taxon>Pseudomonadota</taxon>
        <taxon>Betaproteobacteria</taxon>
        <taxon>Neisseriales</taxon>
        <taxon>Neisseriaceae</taxon>
        <taxon>Neisseria</taxon>
    </lineage>
</organism>
<comment type="cofactor">
    <cofactor evidence="1">
        <name>Mg(2+)</name>
        <dbReference type="ChEBI" id="CHEBI:18420"/>
    </cofactor>
</comment>
<accession>A0A378VU97</accession>
<dbReference type="AlphaFoldDB" id="A0A378VU97"/>
<evidence type="ECO:0000256" key="4">
    <source>
        <dbReference type="ARBA" id="ARBA00022630"/>
    </source>
</evidence>
<keyword evidence="8" id="KW-0460">Magnesium</keyword>
<evidence type="ECO:0000313" key="11">
    <source>
        <dbReference type="EMBL" id="SUA20294.1"/>
    </source>
</evidence>
<evidence type="ECO:0000256" key="7">
    <source>
        <dbReference type="ARBA" id="ARBA00022827"/>
    </source>
</evidence>
<sequence>MVSDSAMTADGLSTGLFVLGQTEALRLAEQEKLAVFLIVRDKDGYRTAMSSEFAKLLR</sequence>
<evidence type="ECO:0000256" key="10">
    <source>
        <dbReference type="ARBA" id="ARBA00048540"/>
    </source>
</evidence>
<protein>
    <recommendedName>
        <fullName evidence="3">FAD:protein FMN transferase</fullName>
        <ecNumber evidence="2">2.7.1.180</ecNumber>
    </recommendedName>
    <alternativeName>
        <fullName evidence="9">Flavin transferase</fullName>
    </alternativeName>
</protein>
<dbReference type="Pfam" id="PF02424">
    <property type="entry name" value="ApbE"/>
    <property type="match status" value="1"/>
</dbReference>
<dbReference type="GO" id="GO:0016740">
    <property type="term" value="F:transferase activity"/>
    <property type="evidence" value="ECO:0007669"/>
    <property type="project" value="UniProtKB-KW"/>
</dbReference>
<evidence type="ECO:0000256" key="9">
    <source>
        <dbReference type="ARBA" id="ARBA00031306"/>
    </source>
</evidence>
<dbReference type="EMBL" id="UGRI01000001">
    <property type="protein sequence ID" value="SUA20294.1"/>
    <property type="molecule type" value="Genomic_DNA"/>
</dbReference>
<keyword evidence="5" id="KW-0808">Transferase</keyword>
<evidence type="ECO:0000256" key="3">
    <source>
        <dbReference type="ARBA" id="ARBA00016337"/>
    </source>
</evidence>
<dbReference type="Gene3D" id="3.10.520.10">
    <property type="entry name" value="ApbE-like domains"/>
    <property type="match status" value="1"/>
</dbReference>
<dbReference type="SUPFAM" id="SSF143631">
    <property type="entry name" value="ApbE-like"/>
    <property type="match status" value="1"/>
</dbReference>
<dbReference type="InterPro" id="IPR024932">
    <property type="entry name" value="ApbE"/>
</dbReference>
<keyword evidence="6" id="KW-0479">Metal-binding</keyword>
<dbReference type="PANTHER" id="PTHR30040">
    <property type="entry name" value="THIAMINE BIOSYNTHESIS LIPOPROTEIN APBE"/>
    <property type="match status" value="1"/>
</dbReference>
<keyword evidence="4" id="KW-0285">Flavoprotein</keyword>
<dbReference type="PANTHER" id="PTHR30040:SF2">
    <property type="entry name" value="FAD:PROTEIN FMN TRANSFERASE"/>
    <property type="match status" value="1"/>
</dbReference>
<dbReference type="EC" id="2.7.1.180" evidence="2"/>
<reference evidence="11" key="1">
    <citation type="submission" date="2018-06" db="EMBL/GenBank/DDBJ databases">
        <authorList>
            <consortium name="Pathogen Informatics"/>
            <person name="Doyle S."/>
        </authorList>
    </citation>
    <scope>NUCLEOTIDE SEQUENCE [LARGE SCALE GENOMIC DNA]</scope>
    <source>
        <strain evidence="11">NCTC11421</strain>
    </source>
</reference>
<dbReference type="GO" id="GO:0046872">
    <property type="term" value="F:metal ion binding"/>
    <property type="evidence" value="ECO:0007669"/>
    <property type="project" value="UniProtKB-KW"/>
</dbReference>
<name>A0A378VU97_NEIGO</name>
<evidence type="ECO:0000256" key="2">
    <source>
        <dbReference type="ARBA" id="ARBA00011955"/>
    </source>
</evidence>
<comment type="catalytic activity">
    <reaction evidence="10">
        <text>L-threonyl-[protein] + FAD = FMN-L-threonyl-[protein] + AMP + H(+)</text>
        <dbReference type="Rhea" id="RHEA:36847"/>
        <dbReference type="Rhea" id="RHEA-COMP:11060"/>
        <dbReference type="Rhea" id="RHEA-COMP:11061"/>
        <dbReference type="ChEBI" id="CHEBI:15378"/>
        <dbReference type="ChEBI" id="CHEBI:30013"/>
        <dbReference type="ChEBI" id="CHEBI:57692"/>
        <dbReference type="ChEBI" id="CHEBI:74257"/>
        <dbReference type="ChEBI" id="CHEBI:456215"/>
        <dbReference type="EC" id="2.7.1.180"/>
    </reaction>
</comment>
<gene>
    <name evidence="11" type="primary">apbE_1</name>
    <name evidence="11" type="ORF">NCTC11421_00375</name>
</gene>
<evidence type="ECO:0000256" key="5">
    <source>
        <dbReference type="ARBA" id="ARBA00022679"/>
    </source>
</evidence>
<evidence type="ECO:0000256" key="8">
    <source>
        <dbReference type="ARBA" id="ARBA00022842"/>
    </source>
</evidence>
<dbReference type="InterPro" id="IPR003374">
    <property type="entry name" value="ApbE-like_sf"/>
</dbReference>
<keyword evidence="7" id="KW-0274">FAD</keyword>